<reference evidence="1 2" key="1">
    <citation type="submission" date="2014-10" db="EMBL/GenBank/DDBJ databases">
        <title>Draft genome of the hookworm Ancylostoma caninum.</title>
        <authorList>
            <person name="Mitreva M."/>
        </authorList>
    </citation>
    <scope>NUCLEOTIDE SEQUENCE [LARGE SCALE GENOMIC DNA]</scope>
    <source>
        <strain evidence="1 2">Baltimore</strain>
    </source>
</reference>
<accession>A0A368GGV7</accession>
<name>A0A368GGV7_ANCCA</name>
<dbReference type="AlphaFoldDB" id="A0A368GGV7"/>
<dbReference type="OrthoDB" id="5874383at2759"/>
<comment type="caution">
    <text evidence="1">The sequence shown here is derived from an EMBL/GenBank/DDBJ whole genome shotgun (WGS) entry which is preliminary data.</text>
</comment>
<protein>
    <submittedName>
        <fullName evidence="1">Uncharacterized protein</fullName>
    </submittedName>
</protein>
<dbReference type="Proteomes" id="UP000252519">
    <property type="component" value="Unassembled WGS sequence"/>
</dbReference>
<evidence type="ECO:0000313" key="1">
    <source>
        <dbReference type="EMBL" id="RCN42898.1"/>
    </source>
</evidence>
<sequence>MGYVLIRVDPTNLQTRPFAFLFEPNCLLSLYYDDDILGPLNHDELPASEEELQGKEIVDRYQVQRLKLFDDAYDAEEEKPKKRDFAPISGGEFLRNKETIVNEEIEKELAEDGVQPVSVNEAKIDEESDDGVGEAEELLDDTGSRINIVAIAVRKKA</sequence>
<proteinExistence type="predicted"/>
<keyword evidence="2" id="KW-1185">Reference proteome</keyword>
<dbReference type="EMBL" id="JOJR01000175">
    <property type="protein sequence ID" value="RCN42898.1"/>
    <property type="molecule type" value="Genomic_DNA"/>
</dbReference>
<evidence type="ECO:0000313" key="2">
    <source>
        <dbReference type="Proteomes" id="UP000252519"/>
    </source>
</evidence>
<gene>
    <name evidence="1" type="ORF">ANCCAN_11122</name>
</gene>
<organism evidence="1 2">
    <name type="scientific">Ancylostoma caninum</name>
    <name type="common">Dog hookworm</name>
    <dbReference type="NCBI Taxonomy" id="29170"/>
    <lineage>
        <taxon>Eukaryota</taxon>
        <taxon>Metazoa</taxon>
        <taxon>Ecdysozoa</taxon>
        <taxon>Nematoda</taxon>
        <taxon>Chromadorea</taxon>
        <taxon>Rhabditida</taxon>
        <taxon>Rhabditina</taxon>
        <taxon>Rhabditomorpha</taxon>
        <taxon>Strongyloidea</taxon>
        <taxon>Ancylostomatidae</taxon>
        <taxon>Ancylostomatinae</taxon>
        <taxon>Ancylostoma</taxon>
    </lineage>
</organism>